<reference evidence="1 2" key="1">
    <citation type="submission" date="2015-09" db="EMBL/GenBank/DDBJ databases">
        <authorList>
            <consortium name="Pathogen Informatics"/>
        </authorList>
    </citation>
    <scope>NUCLEOTIDE SEQUENCE [LARGE SCALE GENOMIC DNA]</scope>
    <source>
        <strain evidence="1 2">2789STDY5608823</strain>
    </source>
</reference>
<sequence>MSDLLNPANLIVLTVIAVGMFFGLRRIAASTHGKSCCSDGASGKKAKKVVVADTDESHYPYREELLIGGMSCDGCARNVTNALNALDGVWATVTYADHTARVRSKRPVDRDTLETAVRGAGYYVMKM</sequence>
<dbReference type="CDD" id="cd00371">
    <property type="entry name" value="HMA"/>
    <property type="match status" value="1"/>
</dbReference>
<dbReference type="PROSITE" id="PS50846">
    <property type="entry name" value="HMA_2"/>
    <property type="match status" value="1"/>
</dbReference>
<dbReference type="InterPro" id="IPR036163">
    <property type="entry name" value="HMA_dom_sf"/>
</dbReference>
<dbReference type="PaxDb" id="74426-ERS852399_00522"/>
<dbReference type="EC" id="1.16.1.1" evidence="1"/>
<dbReference type="STRING" id="74426.ERS852399_00522"/>
<dbReference type="GO" id="GO:0046872">
    <property type="term" value="F:metal ion binding"/>
    <property type="evidence" value="ECO:0007669"/>
    <property type="project" value="InterPro"/>
</dbReference>
<evidence type="ECO:0000313" key="2">
    <source>
        <dbReference type="Proteomes" id="UP000095468"/>
    </source>
</evidence>
<dbReference type="AlphaFoldDB" id="A0A174E5Y1"/>
<dbReference type="Gene3D" id="3.30.70.100">
    <property type="match status" value="1"/>
</dbReference>
<dbReference type="SUPFAM" id="SSF55008">
    <property type="entry name" value="HMA, heavy metal-associated domain"/>
    <property type="match status" value="1"/>
</dbReference>
<proteinExistence type="predicted"/>
<dbReference type="InterPro" id="IPR017969">
    <property type="entry name" value="Heavy-metal-associated_CS"/>
</dbReference>
<dbReference type="GeneID" id="92848906"/>
<accession>A0A174E5Y1</accession>
<dbReference type="GO" id="GO:0016152">
    <property type="term" value="F:mercury (II) reductase (NADP+) activity"/>
    <property type="evidence" value="ECO:0007669"/>
    <property type="project" value="UniProtKB-EC"/>
</dbReference>
<dbReference type="InterPro" id="IPR006121">
    <property type="entry name" value="HMA_dom"/>
</dbReference>
<evidence type="ECO:0000313" key="1">
    <source>
        <dbReference type="EMBL" id="CUO33332.1"/>
    </source>
</evidence>
<protein>
    <submittedName>
        <fullName evidence="1">Mercuric reductase</fullName>
        <ecNumber evidence="1">1.16.1.1</ecNumber>
    </submittedName>
</protein>
<dbReference type="EMBL" id="CYYP01000012">
    <property type="protein sequence ID" value="CUO33332.1"/>
    <property type="molecule type" value="Genomic_DNA"/>
</dbReference>
<dbReference type="RefSeq" id="WP_006234377.1">
    <property type="nucleotide sequence ID" value="NZ_CABIYU010000009.1"/>
</dbReference>
<dbReference type="PROSITE" id="PS01047">
    <property type="entry name" value="HMA_1"/>
    <property type="match status" value="1"/>
</dbReference>
<name>A0A174E5Y1_9ACTN</name>
<organism evidence="1 2">
    <name type="scientific">Collinsella aerofaciens</name>
    <dbReference type="NCBI Taxonomy" id="74426"/>
    <lineage>
        <taxon>Bacteria</taxon>
        <taxon>Bacillati</taxon>
        <taxon>Actinomycetota</taxon>
        <taxon>Coriobacteriia</taxon>
        <taxon>Coriobacteriales</taxon>
        <taxon>Coriobacteriaceae</taxon>
        <taxon>Collinsella</taxon>
    </lineage>
</organism>
<dbReference type="Proteomes" id="UP000095468">
    <property type="component" value="Unassembled WGS sequence"/>
</dbReference>
<gene>
    <name evidence="1" type="primary">merA</name>
    <name evidence="1" type="ORF">ERS852381_01393</name>
</gene>
<dbReference type="Pfam" id="PF00403">
    <property type="entry name" value="HMA"/>
    <property type="match status" value="1"/>
</dbReference>
<keyword evidence="1" id="KW-0560">Oxidoreductase</keyword>